<dbReference type="InterPro" id="IPR008965">
    <property type="entry name" value="CBM2/CBM3_carb-bd_dom_sf"/>
</dbReference>
<dbReference type="GO" id="GO:0030247">
    <property type="term" value="F:polysaccharide binding"/>
    <property type="evidence" value="ECO:0007669"/>
    <property type="project" value="UniProtKB-UniRule"/>
</dbReference>
<evidence type="ECO:0000313" key="3">
    <source>
        <dbReference type="EMBL" id="QUF04130.1"/>
    </source>
</evidence>
<dbReference type="Pfam" id="PF13472">
    <property type="entry name" value="Lipase_GDSL_2"/>
    <property type="match status" value="1"/>
</dbReference>
<proteinExistence type="predicted"/>
<dbReference type="InterPro" id="IPR013830">
    <property type="entry name" value="SGNH_hydro"/>
</dbReference>
<dbReference type="Gene3D" id="3.40.50.1110">
    <property type="entry name" value="SGNH hydrolase"/>
    <property type="match status" value="1"/>
</dbReference>
<dbReference type="EMBL" id="CP073249">
    <property type="protein sequence ID" value="QUF04130.1"/>
    <property type="molecule type" value="Genomic_DNA"/>
</dbReference>
<gene>
    <name evidence="3" type="ORF">KCV87_33140</name>
</gene>
<reference evidence="3" key="1">
    <citation type="submission" date="2021-04" db="EMBL/GenBank/DDBJ databases">
        <title>Genomic sequence of Actinosynnema pretiosum subsp. pretiosum ATCC 31280 (C-14919).</title>
        <authorList>
            <person name="Bai L."/>
            <person name="Wang X."/>
            <person name="Xiao Y."/>
        </authorList>
    </citation>
    <scope>NUCLEOTIDE SEQUENCE</scope>
    <source>
        <strain evidence="3">ATCC 31280</strain>
    </source>
</reference>
<evidence type="ECO:0000313" key="4">
    <source>
        <dbReference type="Proteomes" id="UP000677152"/>
    </source>
</evidence>
<dbReference type="PANTHER" id="PTHR30383:SF5">
    <property type="entry name" value="SGNH HYDROLASE-TYPE ESTERASE DOMAIN-CONTAINING PROTEIN"/>
    <property type="match status" value="1"/>
</dbReference>
<dbReference type="SUPFAM" id="SSF52266">
    <property type="entry name" value="SGNH hydrolase"/>
    <property type="match status" value="1"/>
</dbReference>
<feature type="signal peptide" evidence="1">
    <location>
        <begin position="1"/>
        <end position="28"/>
    </location>
</feature>
<protein>
    <submittedName>
        <fullName evidence="3">Cellulose binding domain-containing protein</fullName>
    </submittedName>
</protein>
<dbReference type="GO" id="GO:0005975">
    <property type="term" value="P:carbohydrate metabolic process"/>
    <property type="evidence" value="ECO:0007669"/>
    <property type="project" value="InterPro"/>
</dbReference>
<dbReference type="PANTHER" id="PTHR30383">
    <property type="entry name" value="THIOESTERASE 1/PROTEASE 1/LYSOPHOSPHOLIPASE L1"/>
    <property type="match status" value="1"/>
</dbReference>
<dbReference type="CDD" id="cd01833">
    <property type="entry name" value="XynB_like"/>
    <property type="match status" value="1"/>
</dbReference>
<dbReference type="SUPFAM" id="SSF49384">
    <property type="entry name" value="Carbohydrate-binding domain"/>
    <property type="match status" value="1"/>
</dbReference>
<dbReference type="AlphaFoldDB" id="A0AA45L6L4"/>
<dbReference type="Proteomes" id="UP000677152">
    <property type="component" value="Chromosome"/>
</dbReference>
<feature type="domain" description="CBM2" evidence="2">
    <location>
        <begin position="248"/>
        <end position="349"/>
    </location>
</feature>
<organism evidence="3 4">
    <name type="scientific">Actinosynnema pretiosum subsp. pretiosum</name>
    <dbReference type="NCBI Taxonomy" id="103721"/>
    <lineage>
        <taxon>Bacteria</taxon>
        <taxon>Bacillati</taxon>
        <taxon>Actinomycetota</taxon>
        <taxon>Actinomycetes</taxon>
        <taxon>Pseudonocardiales</taxon>
        <taxon>Pseudonocardiaceae</taxon>
        <taxon>Actinosynnema</taxon>
    </lineage>
</organism>
<dbReference type="GO" id="GO:0004553">
    <property type="term" value="F:hydrolase activity, hydrolyzing O-glycosyl compounds"/>
    <property type="evidence" value="ECO:0007669"/>
    <property type="project" value="InterPro"/>
</dbReference>
<dbReference type="GO" id="GO:0004622">
    <property type="term" value="F:phosphatidylcholine lysophospholipase activity"/>
    <property type="evidence" value="ECO:0007669"/>
    <property type="project" value="TreeGrafter"/>
</dbReference>
<dbReference type="Pfam" id="PF00553">
    <property type="entry name" value="CBM_2"/>
    <property type="match status" value="1"/>
</dbReference>
<dbReference type="InterPro" id="IPR036514">
    <property type="entry name" value="SGNH_hydro_sf"/>
</dbReference>
<dbReference type="SMART" id="SM00637">
    <property type="entry name" value="CBD_II"/>
    <property type="match status" value="1"/>
</dbReference>
<keyword evidence="1" id="KW-0732">Signal</keyword>
<evidence type="ECO:0000256" key="1">
    <source>
        <dbReference type="SAM" id="SignalP"/>
    </source>
</evidence>
<evidence type="ECO:0000259" key="2">
    <source>
        <dbReference type="PROSITE" id="PS51173"/>
    </source>
</evidence>
<accession>A0AA45L6L4</accession>
<dbReference type="Gene3D" id="2.60.40.290">
    <property type="match status" value="1"/>
</dbReference>
<dbReference type="InterPro" id="IPR012291">
    <property type="entry name" value="CBM2_carb-bd_dom_sf"/>
</dbReference>
<dbReference type="InterPro" id="IPR051532">
    <property type="entry name" value="Ester_Hydrolysis_Enzymes"/>
</dbReference>
<dbReference type="InterPro" id="IPR001919">
    <property type="entry name" value="CBD2"/>
</dbReference>
<dbReference type="PROSITE" id="PS51173">
    <property type="entry name" value="CBM2"/>
    <property type="match status" value="1"/>
</dbReference>
<name>A0AA45L6L4_9PSEU</name>
<feature type="chain" id="PRO_5041328773" evidence="1">
    <location>
        <begin position="29"/>
        <end position="349"/>
    </location>
</feature>
<sequence length="349" mass="35603">MGNPARANPWRAGGLVLALLVALVSAFAASAPASGASPDAGRRVMPLGDSITDGFNVPGGYRVDLWRKLVEGGRTVDFVGSMSNGPSSLGDRDHEGHSGWTIAQLDANVPAWLRAHSPRTILLHIGTNDIYGPDPAGAPARLSALVDKITAQAPDAILLVATITPLTNYDAGVRAFNATIPDMVRSKANAGKKVHLVDMHRALTTADLADGVHPNAGGYGKMATAWHDALLAIPGSVDDDGGTTTTTTPPPTGSCTATHRTVGSWQGGFQAEVTVTAGSAALSGWTVRWTQAQGQSITQAWGGVPQGSGTSAVVRNAEWNGSPGAGATTTFGYIGAGAATTPVLSCTSP</sequence>